<feature type="region of interest" description="Disordered" evidence="1">
    <location>
        <begin position="96"/>
        <end position="137"/>
    </location>
</feature>
<sequence>MRFKQTKPQHVSKKDEDASDPTSIPLAENNTLTTPADWDEVGGDCVDGVVDMNTLLHVPCVTNLFTGVPPLQQNGHHPLLDKVMDMGPMLEAYKSNNEEAEVRPGLRMEPEEEDEEMAESATASPENSPAPSPAVISNDNDVIIQGRRPIFSESEETNIATRLKQWKDQGMKYTRLDVVKMASEYAIHLGKRPQGRPLTVKWFRSFLTRHPECYIRKSRRVKTERPEKQHFNQLDAILSRHGMKESPHCIFSLVELPLTVLKNGAEVSAVVDSMGPQDLSLNGKSSGVNGSNKSHHRKFSFLGKVPSSVLFCGSAAGQALPPFLVFSGKTLDKTLLAGATPGAGGMACPAGRATSEVLVTFLREHFLAQAPGRAGDTLVLLLDANLGRCLSQAALDLGSAFKVVFVTGQASLNPQLHPMAVGCCNTFHRELCFELQKPLYASETPTISAASICEFLCRLYHRNMSAENLHASFRKAGIYPFNPSTCRKRYGSMGPTLALSPASLIPPVLDDGMSGSGGFMSCSNGAQFQEMPSDLSLKSRRNQGNGDGLDSSLASDGDMP</sequence>
<name>A0A3S1I110_ELYCH</name>
<feature type="compositionally biased region" description="Low complexity" evidence="1">
    <location>
        <begin position="119"/>
        <end position="129"/>
    </location>
</feature>
<proteinExistence type="predicted"/>
<keyword evidence="3" id="KW-1185">Reference proteome</keyword>
<reference evidence="2 3" key="1">
    <citation type="submission" date="2019-01" db="EMBL/GenBank/DDBJ databases">
        <title>A draft genome assembly of the solar-powered sea slug Elysia chlorotica.</title>
        <authorList>
            <person name="Cai H."/>
            <person name="Li Q."/>
            <person name="Fang X."/>
            <person name="Li J."/>
            <person name="Curtis N.E."/>
            <person name="Altenburger A."/>
            <person name="Shibata T."/>
            <person name="Feng M."/>
            <person name="Maeda T."/>
            <person name="Schwartz J.A."/>
            <person name="Shigenobu S."/>
            <person name="Lundholm N."/>
            <person name="Nishiyama T."/>
            <person name="Yang H."/>
            <person name="Hasebe M."/>
            <person name="Li S."/>
            <person name="Pierce S.K."/>
            <person name="Wang J."/>
        </authorList>
    </citation>
    <scope>NUCLEOTIDE SEQUENCE [LARGE SCALE GENOMIC DNA]</scope>
    <source>
        <strain evidence="2">EC2010</strain>
        <tissue evidence="2">Whole organism of an adult</tissue>
    </source>
</reference>
<evidence type="ECO:0000313" key="3">
    <source>
        <dbReference type="Proteomes" id="UP000271974"/>
    </source>
</evidence>
<dbReference type="OrthoDB" id="10043687at2759"/>
<organism evidence="2 3">
    <name type="scientific">Elysia chlorotica</name>
    <name type="common">Eastern emerald elysia</name>
    <name type="synonym">Sea slug</name>
    <dbReference type="NCBI Taxonomy" id="188477"/>
    <lineage>
        <taxon>Eukaryota</taxon>
        <taxon>Metazoa</taxon>
        <taxon>Spiralia</taxon>
        <taxon>Lophotrochozoa</taxon>
        <taxon>Mollusca</taxon>
        <taxon>Gastropoda</taxon>
        <taxon>Heterobranchia</taxon>
        <taxon>Euthyneura</taxon>
        <taxon>Panpulmonata</taxon>
        <taxon>Sacoglossa</taxon>
        <taxon>Placobranchoidea</taxon>
        <taxon>Plakobranchidae</taxon>
        <taxon>Elysia</taxon>
    </lineage>
</organism>
<evidence type="ECO:0000256" key="1">
    <source>
        <dbReference type="SAM" id="MobiDB-lite"/>
    </source>
</evidence>
<dbReference type="AlphaFoldDB" id="A0A3S1I110"/>
<comment type="caution">
    <text evidence="2">The sequence shown here is derived from an EMBL/GenBank/DDBJ whole genome shotgun (WGS) entry which is preliminary data.</text>
</comment>
<dbReference type="EMBL" id="RQTK01000039">
    <property type="protein sequence ID" value="RUS90124.1"/>
    <property type="molecule type" value="Genomic_DNA"/>
</dbReference>
<feature type="compositionally biased region" description="Basic residues" evidence="1">
    <location>
        <begin position="1"/>
        <end position="11"/>
    </location>
</feature>
<feature type="region of interest" description="Disordered" evidence="1">
    <location>
        <begin position="533"/>
        <end position="560"/>
    </location>
</feature>
<accession>A0A3S1I110</accession>
<evidence type="ECO:0000313" key="2">
    <source>
        <dbReference type="EMBL" id="RUS90124.1"/>
    </source>
</evidence>
<dbReference type="Proteomes" id="UP000271974">
    <property type="component" value="Unassembled WGS sequence"/>
</dbReference>
<protein>
    <recommendedName>
        <fullName evidence="4">HTH CENPB-type domain-containing protein</fullName>
    </recommendedName>
</protein>
<gene>
    <name evidence="2" type="ORF">EGW08_002091</name>
</gene>
<feature type="compositionally biased region" description="Low complexity" evidence="1">
    <location>
        <begin position="548"/>
        <end position="560"/>
    </location>
</feature>
<feature type="region of interest" description="Disordered" evidence="1">
    <location>
        <begin position="1"/>
        <end position="35"/>
    </location>
</feature>
<evidence type="ECO:0008006" key="4">
    <source>
        <dbReference type="Google" id="ProtNLM"/>
    </source>
</evidence>
<feature type="compositionally biased region" description="Basic and acidic residues" evidence="1">
    <location>
        <begin position="96"/>
        <end position="109"/>
    </location>
</feature>